<feature type="domain" description="DUF1023" evidence="2">
    <location>
        <begin position="324"/>
        <end position="498"/>
    </location>
</feature>
<comment type="caution">
    <text evidence="3">The sequence shown here is derived from an EMBL/GenBank/DDBJ whole genome shotgun (WGS) entry which is preliminary data.</text>
</comment>
<protein>
    <submittedName>
        <fullName evidence="3">Alpha/beta hydrolase</fullName>
    </submittedName>
</protein>
<keyword evidence="3" id="KW-0378">Hydrolase</keyword>
<evidence type="ECO:0000313" key="4">
    <source>
        <dbReference type="Proteomes" id="UP001500058"/>
    </source>
</evidence>
<dbReference type="Pfam" id="PF06259">
    <property type="entry name" value="Abhydrolase_8"/>
    <property type="match status" value="1"/>
</dbReference>
<feature type="region of interest" description="Disordered" evidence="1">
    <location>
        <begin position="560"/>
        <end position="580"/>
    </location>
</feature>
<evidence type="ECO:0000256" key="1">
    <source>
        <dbReference type="SAM" id="MobiDB-lite"/>
    </source>
</evidence>
<accession>A0ABP5VB06</accession>
<evidence type="ECO:0000259" key="2">
    <source>
        <dbReference type="Pfam" id="PF06259"/>
    </source>
</evidence>
<organism evidence="3 4">
    <name type="scientific">Streptomyces glaucosporus</name>
    <dbReference type="NCBI Taxonomy" id="284044"/>
    <lineage>
        <taxon>Bacteria</taxon>
        <taxon>Bacillati</taxon>
        <taxon>Actinomycetota</taxon>
        <taxon>Actinomycetes</taxon>
        <taxon>Kitasatosporales</taxon>
        <taxon>Streptomycetaceae</taxon>
        <taxon>Streptomyces</taxon>
    </lineage>
</organism>
<dbReference type="GO" id="GO:0016787">
    <property type="term" value="F:hydrolase activity"/>
    <property type="evidence" value="ECO:0007669"/>
    <property type="project" value="UniProtKB-KW"/>
</dbReference>
<dbReference type="Proteomes" id="UP001500058">
    <property type="component" value="Unassembled WGS sequence"/>
</dbReference>
<gene>
    <name evidence="3" type="ORF">GCM10010420_25610</name>
</gene>
<evidence type="ECO:0000313" key="3">
    <source>
        <dbReference type="EMBL" id="GAA2398320.1"/>
    </source>
</evidence>
<name>A0ABP5VB06_9ACTN</name>
<dbReference type="InterPro" id="IPR010427">
    <property type="entry name" value="DUF1023"/>
</dbReference>
<dbReference type="RefSeq" id="WP_344631079.1">
    <property type="nucleotide sequence ID" value="NZ_BAAATJ010000009.1"/>
</dbReference>
<sequence>MTAPDLGGLTWQELRDLDLSGVGDAADGWRGVGGWADSARTRVDNEMTAGLRETQRGEAERAAVKRLVRLSENFRYIHVECGMVRTSLDGLAAELRPVQKSLRDALAEAESRKFTVHDDGTVGYPAAGKDLLGQVPEGGTARESGLLDAADPLLRNPNPNHERAQDIADRIGRAVKDARRIDAEYATALRKLRAGPGLSVTDAMWTDAAGDLATVRKATDDHLGDDIPEDASPAERKEWWDSLGEEQRERYLAVYPDRIGNLDGIPSEVRDKANRTYLPLLMGKLEASEDERARTKLQGLEVIDRELREGSHPPMLLLGIGDQGNGRAIVSYGNPDTAKNVAAYVPGLGTALDRDFATNDLKRARDTAIGAQKYDPSSAAIVWLGYDAPQLPAEEAAGNAAVMSPHHARAGAPAYNSFMSGVSATNENADPHVTAIGHSYGSLTVGQAAQRPGGIPGADDIILIGSPGTGAEKAEDLNVGKGNVYVGAAENDPVTKLPSRPEGSGLLKEGAKGFLTNGPLGGVLGGVRGYVLGDVASDDEDVWFGTDPASEEFGAKRFKVDDGPRPFVDGEGPTPAHSNYFNPGKDQVSADNIAVIVAGQPEKIMTEDPR</sequence>
<proteinExistence type="predicted"/>
<reference evidence="4" key="1">
    <citation type="journal article" date="2019" name="Int. J. Syst. Evol. Microbiol.">
        <title>The Global Catalogue of Microorganisms (GCM) 10K type strain sequencing project: providing services to taxonomists for standard genome sequencing and annotation.</title>
        <authorList>
            <consortium name="The Broad Institute Genomics Platform"/>
            <consortium name="The Broad Institute Genome Sequencing Center for Infectious Disease"/>
            <person name="Wu L."/>
            <person name="Ma J."/>
        </authorList>
    </citation>
    <scope>NUCLEOTIDE SEQUENCE [LARGE SCALE GENOMIC DNA]</scope>
    <source>
        <strain evidence="4">JCM 6921</strain>
    </source>
</reference>
<keyword evidence="4" id="KW-1185">Reference proteome</keyword>
<dbReference type="EMBL" id="BAAATJ010000009">
    <property type="protein sequence ID" value="GAA2398320.1"/>
    <property type="molecule type" value="Genomic_DNA"/>
</dbReference>